<evidence type="ECO:0000313" key="3">
    <source>
        <dbReference type="Proteomes" id="UP000024376"/>
    </source>
</evidence>
<reference evidence="3" key="1">
    <citation type="journal article" date="2013" name="Ind. Biotechnol.">
        <title>Comparative genomics analysis of Trichoderma reesei strains.</title>
        <authorList>
            <person name="Koike H."/>
            <person name="Aerts A."/>
            <person name="LaButti K."/>
            <person name="Grigoriev I.V."/>
            <person name="Baker S.E."/>
        </authorList>
    </citation>
    <scope>NUCLEOTIDE SEQUENCE [LARGE SCALE GENOMIC DNA]</scope>
    <source>
        <strain evidence="3">ATCC 56765 / BCRC 32924 / NRRL 11460 / Rut C-30</strain>
    </source>
</reference>
<dbReference type="AlphaFoldDB" id="A0A024S4E0"/>
<sequence length="161" mass="18002">MPAWCRGVKVWTLGNGILQLLDRARSSAVRREEREDRQTAGRAQLECSCGSLALVENPAVVLPDPANPDWSCEMWWDEKNGSDYEKQQHAPWSVSEGHGASSGSPRRIGPPVSRPEVADRSALRLAIRMLEPFVFASSLDLVPFRVFFLFGTLRTSIYTTQ</sequence>
<evidence type="ECO:0000256" key="1">
    <source>
        <dbReference type="SAM" id="MobiDB-lite"/>
    </source>
</evidence>
<name>A0A024S4E0_HYPJR</name>
<evidence type="ECO:0000313" key="2">
    <source>
        <dbReference type="EMBL" id="ETR99081.1"/>
    </source>
</evidence>
<accession>A0A024S4E0</accession>
<dbReference type="EMBL" id="KI911158">
    <property type="protein sequence ID" value="ETR99081.1"/>
    <property type="molecule type" value="Genomic_DNA"/>
</dbReference>
<dbReference type="HOGENOM" id="CLU_1644936_0_0_1"/>
<dbReference type="Proteomes" id="UP000024376">
    <property type="component" value="Unassembled WGS sequence"/>
</dbReference>
<feature type="region of interest" description="Disordered" evidence="1">
    <location>
        <begin position="82"/>
        <end position="114"/>
    </location>
</feature>
<protein>
    <submittedName>
        <fullName evidence="2">Uncharacterized protein</fullName>
    </submittedName>
</protein>
<gene>
    <name evidence="2" type="ORF">M419DRAFT_11188</name>
</gene>
<dbReference type="KEGG" id="trr:M419DRAFT_11188"/>
<proteinExistence type="predicted"/>
<organism evidence="2 3">
    <name type="scientific">Hypocrea jecorina (strain ATCC 56765 / BCRC 32924 / NRRL 11460 / Rut C-30)</name>
    <name type="common">Trichoderma reesei</name>
    <dbReference type="NCBI Taxonomy" id="1344414"/>
    <lineage>
        <taxon>Eukaryota</taxon>
        <taxon>Fungi</taxon>
        <taxon>Dikarya</taxon>
        <taxon>Ascomycota</taxon>
        <taxon>Pezizomycotina</taxon>
        <taxon>Sordariomycetes</taxon>
        <taxon>Hypocreomycetidae</taxon>
        <taxon>Hypocreales</taxon>
        <taxon>Hypocreaceae</taxon>
        <taxon>Trichoderma</taxon>
    </lineage>
</organism>